<protein>
    <recommendedName>
        <fullName evidence="2">DUF7137 domain-containing protein</fullName>
    </recommendedName>
</protein>
<accession>A0A9P6L8V1</accession>
<dbReference type="Proteomes" id="UP000736335">
    <property type="component" value="Unassembled WGS sequence"/>
</dbReference>
<dbReference type="OrthoDB" id="2435509at2759"/>
<keyword evidence="1" id="KW-0812">Transmembrane</keyword>
<dbReference type="Pfam" id="PF23585">
    <property type="entry name" value="DUF7137"/>
    <property type="match status" value="1"/>
</dbReference>
<keyword evidence="1" id="KW-1133">Transmembrane helix</keyword>
<keyword evidence="1" id="KW-0472">Membrane</keyword>
<gene>
    <name evidence="3" type="ORF">BJ322DRAFT_582174</name>
</gene>
<keyword evidence="4" id="KW-1185">Reference proteome</keyword>
<dbReference type="InterPro" id="IPR055561">
    <property type="entry name" value="DUF7137"/>
</dbReference>
<feature type="transmembrane region" description="Helical" evidence="1">
    <location>
        <begin position="165"/>
        <end position="187"/>
    </location>
</feature>
<dbReference type="PANTHER" id="PTHR42028">
    <property type="entry name" value="CHROMOSOME 1, WHOLE GENOME SHOTGUN SEQUENCE"/>
    <property type="match status" value="1"/>
</dbReference>
<comment type="caution">
    <text evidence="3">The sequence shown here is derived from an EMBL/GenBank/DDBJ whole genome shotgun (WGS) entry which is preliminary data.</text>
</comment>
<organism evidence="3 4">
    <name type="scientific">Thelephora terrestris</name>
    <dbReference type="NCBI Taxonomy" id="56493"/>
    <lineage>
        <taxon>Eukaryota</taxon>
        <taxon>Fungi</taxon>
        <taxon>Dikarya</taxon>
        <taxon>Basidiomycota</taxon>
        <taxon>Agaricomycotina</taxon>
        <taxon>Agaricomycetes</taxon>
        <taxon>Thelephorales</taxon>
        <taxon>Thelephoraceae</taxon>
        <taxon>Thelephora</taxon>
    </lineage>
</organism>
<name>A0A9P6L8V1_9AGAM</name>
<sequence>MATPTSRASSTVSIPQTAAAGGLTITKPAQTATSYFKISPDDQVTFAWNFTYLYVTPQSLTVSALCQNGYTYPVGPTDGVIPGDSTSVVWDPYAYNQAHPELQLPQAIYTLAIWDERGPGAVRQGGVFNPNTALTFALYTPQPYTPLASGWQCGACSGGPHSAPLSGTFVTVMATLLCMFLSGFVFLRSAMIRNRE</sequence>
<dbReference type="EMBL" id="WIUZ02000004">
    <property type="protein sequence ID" value="KAF9787818.1"/>
    <property type="molecule type" value="Genomic_DNA"/>
</dbReference>
<dbReference type="AlphaFoldDB" id="A0A9P6L8V1"/>
<evidence type="ECO:0000256" key="1">
    <source>
        <dbReference type="SAM" id="Phobius"/>
    </source>
</evidence>
<evidence type="ECO:0000313" key="4">
    <source>
        <dbReference type="Proteomes" id="UP000736335"/>
    </source>
</evidence>
<evidence type="ECO:0000313" key="3">
    <source>
        <dbReference type="EMBL" id="KAF9787818.1"/>
    </source>
</evidence>
<proteinExistence type="predicted"/>
<dbReference type="PANTHER" id="PTHR42028:SF1">
    <property type="entry name" value="YALI0E30657P"/>
    <property type="match status" value="1"/>
</dbReference>
<reference evidence="3" key="1">
    <citation type="journal article" date="2020" name="Nat. Commun.">
        <title>Large-scale genome sequencing of mycorrhizal fungi provides insights into the early evolution of symbiotic traits.</title>
        <authorList>
            <person name="Miyauchi S."/>
            <person name="Kiss E."/>
            <person name="Kuo A."/>
            <person name="Drula E."/>
            <person name="Kohler A."/>
            <person name="Sanchez-Garcia M."/>
            <person name="Morin E."/>
            <person name="Andreopoulos B."/>
            <person name="Barry K.W."/>
            <person name="Bonito G."/>
            <person name="Buee M."/>
            <person name="Carver A."/>
            <person name="Chen C."/>
            <person name="Cichocki N."/>
            <person name="Clum A."/>
            <person name="Culley D."/>
            <person name="Crous P.W."/>
            <person name="Fauchery L."/>
            <person name="Girlanda M."/>
            <person name="Hayes R.D."/>
            <person name="Keri Z."/>
            <person name="LaButti K."/>
            <person name="Lipzen A."/>
            <person name="Lombard V."/>
            <person name="Magnuson J."/>
            <person name="Maillard F."/>
            <person name="Murat C."/>
            <person name="Nolan M."/>
            <person name="Ohm R.A."/>
            <person name="Pangilinan J."/>
            <person name="Pereira M.F."/>
            <person name="Perotto S."/>
            <person name="Peter M."/>
            <person name="Pfister S."/>
            <person name="Riley R."/>
            <person name="Sitrit Y."/>
            <person name="Stielow J.B."/>
            <person name="Szollosi G."/>
            <person name="Zifcakova L."/>
            <person name="Stursova M."/>
            <person name="Spatafora J.W."/>
            <person name="Tedersoo L."/>
            <person name="Vaario L.M."/>
            <person name="Yamada A."/>
            <person name="Yan M."/>
            <person name="Wang P."/>
            <person name="Xu J."/>
            <person name="Bruns T."/>
            <person name="Baldrian P."/>
            <person name="Vilgalys R."/>
            <person name="Dunand C."/>
            <person name="Henrissat B."/>
            <person name="Grigoriev I.V."/>
            <person name="Hibbett D."/>
            <person name="Nagy L.G."/>
            <person name="Martin F.M."/>
        </authorList>
    </citation>
    <scope>NUCLEOTIDE SEQUENCE</scope>
    <source>
        <strain evidence="3">UH-Tt-Lm1</strain>
    </source>
</reference>
<evidence type="ECO:0000259" key="2">
    <source>
        <dbReference type="Pfam" id="PF23585"/>
    </source>
</evidence>
<feature type="domain" description="DUF7137" evidence="2">
    <location>
        <begin position="17"/>
        <end position="153"/>
    </location>
</feature>
<reference evidence="3" key="2">
    <citation type="submission" date="2020-11" db="EMBL/GenBank/DDBJ databases">
        <authorList>
            <consortium name="DOE Joint Genome Institute"/>
            <person name="Kuo A."/>
            <person name="Miyauchi S."/>
            <person name="Kiss E."/>
            <person name="Drula E."/>
            <person name="Kohler A."/>
            <person name="Sanchez-Garcia M."/>
            <person name="Andreopoulos B."/>
            <person name="Barry K.W."/>
            <person name="Bonito G."/>
            <person name="Buee M."/>
            <person name="Carver A."/>
            <person name="Chen C."/>
            <person name="Cichocki N."/>
            <person name="Clum A."/>
            <person name="Culley D."/>
            <person name="Crous P.W."/>
            <person name="Fauchery L."/>
            <person name="Girlanda M."/>
            <person name="Hayes R."/>
            <person name="Keri Z."/>
            <person name="Labutti K."/>
            <person name="Lipzen A."/>
            <person name="Lombard V."/>
            <person name="Magnuson J."/>
            <person name="Maillard F."/>
            <person name="Morin E."/>
            <person name="Murat C."/>
            <person name="Nolan M."/>
            <person name="Ohm R."/>
            <person name="Pangilinan J."/>
            <person name="Pereira M."/>
            <person name="Perotto S."/>
            <person name="Peter M."/>
            <person name="Riley R."/>
            <person name="Sitrit Y."/>
            <person name="Stielow B."/>
            <person name="Szollosi G."/>
            <person name="Zifcakova L."/>
            <person name="Stursova M."/>
            <person name="Spatafora J.W."/>
            <person name="Tedersoo L."/>
            <person name="Vaario L.-M."/>
            <person name="Yamada A."/>
            <person name="Yan M."/>
            <person name="Wang P."/>
            <person name="Xu J."/>
            <person name="Bruns T."/>
            <person name="Baldrian P."/>
            <person name="Vilgalys R."/>
            <person name="Henrissat B."/>
            <person name="Grigoriev I.V."/>
            <person name="Hibbett D."/>
            <person name="Nagy L.G."/>
            <person name="Martin F.M."/>
        </authorList>
    </citation>
    <scope>NUCLEOTIDE SEQUENCE</scope>
    <source>
        <strain evidence="3">UH-Tt-Lm1</strain>
    </source>
</reference>